<dbReference type="Pfam" id="PF02949">
    <property type="entry name" value="7tm_6"/>
    <property type="match status" value="1"/>
</dbReference>
<evidence type="ECO:0000313" key="11">
    <source>
        <dbReference type="EMBL" id="KZC06048.1"/>
    </source>
</evidence>
<organism evidence="11 12">
    <name type="scientific">Dufourea novaeangliae</name>
    <name type="common">Sweat bee</name>
    <dbReference type="NCBI Taxonomy" id="178035"/>
    <lineage>
        <taxon>Eukaryota</taxon>
        <taxon>Metazoa</taxon>
        <taxon>Ecdysozoa</taxon>
        <taxon>Arthropoda</taxon>
        <taxon>Hexapoda</taxon>
        <taxon>Insecta</taxon>
        <taxon>Pterygota</taxon>
        <taxon>Neoptera</taxon>
        <taxon>Endopterygota</taxon>
        <taxon>Hymenoptera</taxon>
        <taxon>Apocrita</taxon>
        <taxon>Aculeata</taxon>
        <taxon>Apoidea</taxon>
        <taxon>Anthophila</taxon>
        <taxon>Halictidae</taxon>
        <taxon>Rophitinae</taxon>
        <taxon>Dufourea</taxon>
    </lineage>
</organism>
<evidence type="ECO:0000256" key="6">
    <source>
        <dbReference type="ARBA" id="ARBA00022989"/>
    </source>
</evidence>
<keyword evidence="12" id="KW-1185">Reference proteome</keyword>
<accession>A0A154P4A1</accession>
<evidence type="ECO:0000256" key="9">
    <source>
        <dbReference type="ARBA" id="ARBA00023224"/>
    </source>
</evidence>
<dbReference type="GO" id="GO:0005549">
    <property type="term" value="F:odorant binding"/>
    <property type="evidence" value="ECO:0007669"/>
    <property type="project" value="InterPro"/>
</dbReference>
<dbReference type="EMBL" id="KQ434804">
    <property type="protein sequence ID" value="KZC06048.1"/>
    <property type="molecule type" value="Genomic_DNA"/>
</dbReference>
<dbReference type="AlphaFoldDB" id="A0A154P4A1"/>
<keyword evidence="6 10" id="KW-1133">Transmembrane helix</keyword>
<keyword evidence="2" id="KW-1003">Cell membrane</keyword>
<dbReference type="PANTHER" id="PTHR21137:SF35">
    <property type="entry name" value="ODORANT RECEPTOR 19A-RELATED"/>
    <property type="match status" value="1"/>
</dbReference>
<evidence type="ECO:0000256" key="10">
    <source>
        <dbReference type="SAM" id="Phobius"/>
    </source>
</evidence>
<feature type="transmembrane region" description="Helical" evidence="10">
    <location>
        <begin position="49"/>
        <end position="74"/>
    </location>
</feature>
<keyword evidence="8" id="KW-0675">Receptor</keyword>
<evidence type="ECO:0000256" key="3">
    <source>
        <dbReference type="ARBA" id="ARBA00022606"/>
    </source>
</evidence>
<dbReference type="InterPro" id="IPR004117">
    <property type="entry name" value="7tm6_olfct_rcpt"/>
</dbReference>
<dbReference type="GO" id="GO:0007165">
    <property type="term" value="P:signal transduction"/>
    <property type="evidence" value="ECO:0007669"/>
    <property type="project" value="UniProtKB-KW"/>
</dbReference>
<keyword evidence="4 10" id="KW-0812">Transmembrane</keyword>
<evidence type="ECO:0000256" key="5">
    <source>
        <dbReference type="ARBA" id="ARBA00022725"/>
    </source>
</evidence>
<evidence type="ECO:0000256" key="8">
    <source>
        <dbReference type="ARBA" id="ARBA00023170"/>
    </source>
</evidence>
<keyword evidence="5" id="KW-0552">Olfaction</keyword>
<dbReference type="Proteomes" id="UP000076502">
    <property type="component" value="Unassembled WGS sequence"/>
</dbReference>
<sequence>MYNLLFGVFVVCALSFAFSPFITRNKVTPLNTAYLFLPREKYWGLRVTFALNIFHLMFTTPVILLDLLIITIIWHASCKFVEVGEALRTIKAKKLRGWIREHQAAISYADDVNHLMAPLAIKSTIAVTLSVIISGLVIAHGLPLFEMSKFFMLTAFSMLRFLMCSYAADVMIVEAQDIAWRVYDSPWLNATPGVRKEAVIIIQRCQKPIAIHSAGFLTAWSLRFCGQGDTTRVNVSETKRPENLANNFYYSSPDGLNV</sequence>
<reference evidence="11 12" key="1">
    <citation type="submission" date="2015-07" db="EMBL/GenBank/DDBJ databases">
        <title>The genome of Dufourea novaeangliae.</title>
        <authorList>
            <person name="Pan H."/>
            <person name="Kapheim K."/>
        </authorList>
    </citation>
    <scope>NUCLEOTIDE SEQUENCE [LARGE SCALE GENOMIC DNA]</scope>
    <source>
        <strain evidence="11">0120121106</strain>
        <tissue evidence="11">Whole body</tissue>
    </source>
</reference>
<dbReference type="STRING" id="178035.A0A154P4A1"/>
<name>A0A154P4A1_DUFNO</name>
<keyword evidence="3" id="KW-0716">Sensory transduction</keyword>
<evidence type="ECO:0000256" key="4">
    <source>
        <dbReference type="ARBA" id="ARBA00022692"/>
    </source>
</evidence>
<feature type="transmembrane region" description="Helical" evidence="10">
    <location>
        <begin position="125"/>
        <end position="145"/>
    </location>
</feature>
<evidence type="ECO:0000256" key="2">
    <source>
        <dbReference type="ARBA" id="ARBA00022475"/>
    </source>
</evidence>
<proteinExistence type="predicted"/>
<comment type="subcellular location">
    <subcellularLocation>
        <location evidence="1">Cell membrane</location>
        <topology evidence="1">Multi-pass membrane protein</topology>
    </subcellularLocation>
</comment>
<gene>
    <name evidence="11" type="ORF">WN55_07134</name>
</gene>
<dbReference type="GO" id="GO:0005886">
    <property type="term" value="C:plasma membrane"/>
    <property type="evidence" value="ECO:0007669"/>
    <property type="project" value="UniProtKB-SubCell"/>
</dbReference>
<evidence type="ECO:0000313" key="12">
    <source>
        <dbReference type="Proteomes" id="UP000076502"/>
    </source>
</evidence>
<protein>
    <submittedName>
        <fullName evidence="11">Uncharacterized protein</fullName>
    </submittedName>
</protein>
<evidence type="ECO:0000256" key="7">
    <source>
        <dbReference type="ARBA" id="ARBA00023136"/>
    </source>
</evidence>
<keyword evidence="7 10" id="KW-0472">Membrane</keyword>
<evidence type="ECO:0000256" key="1">
    <source>
        <dbReference type="ARBA" id="ARBA00004651"/>
    </source>
</evidence>
<keyword evidence="9" id="KW-0807">Transducer</keyword>
<dbReference type="GO" id="GO:0004984">
    <property type="term" value="F:olfactory receptor activity"/>
    <property type="evidence" value="ECO:0007669"/>
    <property type="project" value="InterPro"/>
</dbReference>
<dbReference type="PANTHER" id="PTHR21137">
    <property type="entry name" value="ODORANT RECEPTOR"/>
    <property type="match status" value="1"/>
</dbReference>